<evidence type="ECO:0000313" key="1">
    <source>
        <dbReference type="EnsemblPlants" id="Ma06_p03210.1"/>
    </source>
</evidence>
<reference evidence="1" key="1">
    <citation type="submission" date="2021-05" db="UniProtKB">
        <authorList>
            <consortium name="EnsemblPlants"/>
        </authorList>
    </citation>
    <scope>IDENTIFICATION</scope>
    <source>
        <strain evidence="1">subsp. malaccensis</strain>
    </source>
</reference>
<dbReference type="EnsemblPlants" id="Ma06_t03210.1">
    <property type="protein sequence ID" value="Ma06_p03210.1"/>
    <property type="gene ID" value="Ma06_g03210"/>
</dbReference>
<proteinExistence type="predicted"/>
<keyword evidence="2" id="KW-1185">Reference proteome</keyword>
<sequence length="92" mass="10565">MAVSSEGLVELVLGKEDLKPVGGVWWRGDLKSDCDDRDFNMDEPTMEEKHSSLDMLNDESSLHILFRQALHAEDHALLQLDCLYTRDEKVYL</sequence>
<name>A0A804JC41_MUSAM</name>
<dbReference type="InParanoid" id="A0A804JC41"/>
<dbReference type="Gramene" id="Ma06_t03210.1">
    <property type="protein sequence ID" value="Ma06_p03210.1"/>
    <property type="gene ID" value="Ma06_g03210"/>
</dbReference>
<dbReference type="Proteomes" id="UP000012960">
    <property type="component" value="Unplaced"/>
</dbReference>
<accession>A0A804JC41</accession>
<organism evidence="1 2">
    <name type="scientific">Musa acuminata subsp. malaccensis</name>
    <name type="common">Wild banana</name>
    <name type="synonym">Musa malaccensis</name>
    <dbReference type="NCBI Taxonomy" id="214687"/>
    <lineage>
        <taxon>Eukaryota</taxon>
        <taxon>Viridiplantae</taxon>
        <taxon>Streptophyta</taxon>
        <taxon>Embryophyta</taxon>
        <taxon>Tracheophyta</taxon>
        <taxon>Spermatophyta</taxon>
        <taxon>Magnoliopsida</taxon>
        <taxon>Liliopsida</taxon>
        <taxon>Zingiberales</taxon>
        <taxon>Musaceae</taxon>
        <taxon>Musa</taxon>
    </lineage>
</organism>
<protein>
    <submittedName>
        <fullName evidence="1">Uncharacterized protein</fullName>
    </submittedName>
</protein>
<dbReference type="AlphaFoldDB" id="A0A804JC41"/>
<evidence type="ECO:0000313" key="2">
    <source>
        <dbReference type="Proteomes" id="UP000012960"/>
    </source>
</evidence>